<evidence type="ECO:0000313" key="1">
    <source>
        <dbReference type="EMBL" id="MCG3418937.1"/>
    </source>
</evidence>
<dbReference type="InterPro" id="IPR025004">
    <property type="entry name" value="SenN/SenS"/>
</dbReference>
<dbReference type="EMBL" id="JAIFZM010000005">
    <property type="protein sequence ID" value="MCG3418937.1"/>
    <property type="molecule type" value="Genomic_DNA"/>
</dbReference>
<organism evidence="1 2">
    <name type="scientific">Oceanobacillus jordanicus</name>
    <dbReference type="NCBI Taxonomy" id="2867266"/>
    <lineage>
        <taxon>Bacteria</taxon>
        <taxon>Bacillati</taxon>
        <taxon>Bacillota</taxon>
        <taxon>Bacilli</taxon>
        <taxon>Bacillales</taxon>
        <taxon>Bacillaceae</taxon>
        <taxon>Oceanobacillus</taxon>
    </lineage>
</organism>
<accession>A0AAW5B6Q0</accession>
<protein>
    <submittedName>
        <fullName evidence="1">FbpB family small basic protein</fullName>
    </submittedName>
</protein>
<name>A0AAW5B6Q0_9BACI</name>
<evidence type="ECO:0000313" key="2">
    <source>
        <dbReference type="Proteomes" id="UP001199631"/>
    </source>
</evidence>
<comment type="caution">
    <text evidence="1">The sequence shown here is derived from an EMBL/GenBank/DDBJ whole genome shotgun (WGS) entry which is preliminary data.</text>
</comment>
<reference evidence="1 2" key="1">
    <citation type="journal article" date="2022" name="Evol. Bioinform. Online">
        <title>Draft Genome Sequence of Oceanobacillus jordanicus Strain GSFE11, a Halotolerant Plant Growth-Promoting Bacterial Endophyte Isolated From the Jordan Valley.</title>
        <authorList>
            <person name="Alhindi T."/>
            <person name="Albdaiwi R."/>
        </authorList>
    </citation>
    <scope>NUCLEOTIDE SEQUENCE [LARGE SCALE GENOMIC DNA]</scope>
    <source>
        <strain evidence="1 2">GSFE11</strain>
    </source>
</reference>
<dbReference type="Proteomes" id="UP001199631">
    <property type="component" value="Unassembled WGS sequence"/>
</dbReference>
<proteinExistence type="predicted"/>
<sequence>MTISLKKKVSFEQLVQDNKKQIMQDASLLERIERNLEMKMNQSLKRKES</sequence>
<dbReference type="AlphaFoldDB" id="A0AAW5B6Q0"/>
<gene>
    <name evidence="1" type="ORF">K3T81_07235</name>
</gene>
<keyword evidence="2" id="KW-1185">Reference proteome</keyword>
<dbReference type="Pfam" id="PF13040">
    <property type="entry name" value="Fur_reg_FbpB"/>
    <property type="match status" value="1"/>
</dbReference>